<evidence type="ECO:0000256" key="2">
    <source>
        <dbReference type="ARBA" id="ARBA00022692"/>
    </source>
</evidence>
<dbReference type="Gene3D" id="1.10.287.470">
    <property type="entry name" value="Helix hairpin bin"/>
    <property type="match status" value="1"/>
</dbReference>
<dbReference type="InterPro" id="IPR050739">
    <property type="entry name" value="MFP"/>
</dbReference>
<proteinExistence type="predicted"/>
<dbReference type="SUPFAM" id="SSF111369">
    <property type="entry name" value="HlyD-like secretion proteins"/>
    <property type="match status" value="1"/>
</dbReference>
<dbReference type="AlphaFoldDB" id="A0A3A8NTW9"/>
<comment type="subcellular location">
    <subcellularLocation>
        <location evidence="1">Membrane</location>
        <topology evidence="1">Single-pass membrane protein</topology>
    </subcellularLocation>
</comment>
<keyword evidence="3 5" id="KW-1133">Transmembrane helix</keyword>
<evidence type="ECO:0000256" key="1">
    <source>
        <dbReference type="ARBA" id="ARBA00004167"/>
    </source>
</evidence>
<keyword evidence="2 5" id="KW-0812">Transmembrane</keyword>
<organism evidence="6 7">
    <name type="scientific">Corallococcus sicarius</name>
    <dbReference type="NCBI Taxonomy" id="2316726"/>
    <lineage>
        <taxon>Bacteria</taxon>
        <taxon>Pseudomonadati</taxon>
        <taxon>Myxococcota</taxon>
        <taxon>Myxococcia</taxon>
        <taxon>Myxococcales</taxon>
        <taxon>Cystobacterineae</taxon>
        <taxon>Myxococcaceae</taxon>
        <taxon>Corallococcus</taxon>
    </lineage>
</organism>
<evidence type="ECO:0000256" key="3">
    <source>
        <dbReference type="ARBA" id="ARBA00022989"/>
    </source>
</evidence>
<protein>
    <submittedName>
        <fullName evidence="6">HlyD family efflux transporter periplasmic adaptor subunit</fullName>
    </submittedName>
</protein>
<keyword evidence="7" id="KW-1185">Reference proteome</keyword>
<reference evidence="7" key="1">
    <citation type="submission" date="2018-09" db="EMBL/GenBank/DDBJ databases">
        <authorList>
            <person name="Livingstone P.G."/>
            <person name="Whitworth D.E."/>
        </authorList>
    </citation>
    <scope>NUCLEOTIDE SEQUENCE [LARGE SCALE GENOMIC DNA]</scope>
    <source>
        <strain evidence="7">CA040B</strain>
    </source>
</reference>
<dbReference type="Gene3D" id="2.40.50.100">
    <property type="match status" value="1"/>
</dbReference>
<keyword evidence="4 5" id="KW-0472">Membrane</keyword>
<evidence type="ECO:0000313" key="6">
    <source>
        <dbReference type="EMBL" id="RKH46750.1"/>
    </source>
</evidence>
<feature type="transmembrane region" description="Helical" evidence="5">
    <location>
        <begin position="14"/>
        <end position="32"/>
    </location>
</feature>
<evidence type="ECO:0000256" key="4">
    <source>
        <dbReference type="ARBA" id="ARBA00023136"/>
    </source>
</evidence>
<gene>
    <name evidence="6" type="ORF">D7X12_04625</name>
</gene>
<dbReference type="OrthoDB" id="9778236at2"/>
<dbReference type="PANTHER" id="PTHR30386:SF26">
    <property type="entry name" value="TRANSPORT PROTEIN COMB"/>
    <property type="match status" value="1"/>
</dbReference>
<evidence type="ECO:0000313" key="7">
    <source>
        <dbReference type="Proteomes" id="UP000273405"/>
    </source>
</evidence>
<comment type="caution">
    <text evidence="6">The sequence shown here is derived from an EMBL/GenBank/DDBJ whole genome shotgun (WGS) entry which is preliminary data.</text>
</comment>
<dbReference type="RefSeq" id="WP_120624054.1">
    <property type="nucleotide sequence ID" value="NZ_RAWG01000018.1"/>
</dbReference>
<dbReference type="Proteomes" id="UP000273405">
    <property type="component" value="Unassembled WGS sequence"/>
</dbReference>
<dbReference type="GO" id="GO:0016020">
    <property type="term" value="C:membrane"/>
    <property type="evidence" value="ECO:0007669"/>
    <property type="project" value="UniProtKB-SubCell"/>
</dbReference>
<accession>A0A3A8NTW9</accession>
<dbReference type="EMBL" id="RAWG01000018">
    <property type="protein sequence ID" value="RKH46750.1"/>
    <property type="molecule type" value="Genomic_DNA"/>
</dbReference>
<evidence type="ECO:0000256" key="5">
    <source>
        <dbReference type="SAM" id="Phobius"/>
    </source>
</evidence>
<name>A0A3A8NTW9_9BACT</name>
<sequence>MSGQGSRPKRSKRAVVAAVVLVAVIVGGIAWLRRPPTREPPPRFTGYVVSDNVYLSSPVAGMVAEVSVVRGQRVEPGTPLFRMEPTSGQARADQARAQVGQTEAQLLARRSDVGRARASLAAAQAEVDRADADLARLVAVQKAMDGAVTPQQLDLLRATVARAHAQRDVALSDVASASAQLEVLRAQLASGRAGLTAAERQVSELAPVSPVAGRVEEVLFQEGEWAAPNAAVVSIVPDAQVKVRFYVPQARVATYAPGTSVAIACDGCDAGMTARVDYVASRPEYTPPIIYSLETRQKLVFLVEAVPSQPTLLLPGQPMDVTPLPQAPLRVAR</sequence>
<dbReference type="PANTHER" id="PTHR30386">
    <property type="entry name" value="MEMBRANE FUSION SUBUNIT OF EMRAB-TOLC MULTIDRUG EFFLUX PUMP"/>
    <property type="match status" value="1"/>
</dbReference>
<dbReference type="Gene3D" id="2.40.30.170">
    <property type="match status" value="1"/>
</dbReference>